<sequence>MIDFNNFSTSARQLLSATFDYVLRLIGPSLTSTKSIAGRKPIPAKKQLLMALWMMATPDSYNFFKIIVDKRKWIKVDSDGFRFSQMRTSENLNLF</sequence>
<dbReference type="AlphaFoldDB" id="E9J2Q5"/>
<dbReference type="HOGENOM" id="CLU_2375442_0_0_1"/>
<name>E9J2Q5_SOLIN</name>
<gene>
    <name evidence="1" type="ORF">SINV_06404</name>
</gene>
<dbReference type="EMBL" id="GL767985">
    <property type="protein sequence ID" value="EFZ12898.1"/>
    <property type="molecule type" value="Genomic_DNA"/>
</dbReference>
<accession>E9J2Q5</accession>
<evidence type="ECO:0000313" key="1">
    <source>
        <dbReference type="EMBL" id="EFZ12898.1"/>
    </source>
</evidence>
<reference evidence="1" key="1">
    <citation type="journal article" date="2011" name="Proc. Natl. Acad. Sci. U.S.A.">
        <title>The genome of the fire ant Solenopsis invicta.</title>
        <authorList>
            <person name="Wurm Y."/>
            <person name="Wang J."/>
            <person name="Riba-Grognuz O."/>
            <person name="Corona M."/>
            <person name="Nygaard S."/>
            <person name="Hunt B.G."/>
            <person name="Ingram K.K."/>
            <person name="Falquet L."/>
            <person name="Nipitwattanaphon M."/>
            <person name="Gotzek D."/>
            <person name="Dijkstra M.B."/>
            <person name="Oettler J."/>
            <person name="Comtesse F."/>
            <person name="Shih C.J."/>
            <person name="Wu W.J."/>
            <person name="Yang C.C."/>
            <person name="Thomas J."/>
            <person name="Beaudoing E."/>
            <person name="Pradervand S."/>
            <person name="Flegel V."/>
            <person name="Cook E.D."/>
            <person name="Fabbretti R."/>
            <person name="Stockinger H."/>
            <person name="Long L."/>
            <person name="Farmerie W.G."/>
            <person name="Oakey J."/>
            <person name="Boomsma J.J."/>
            <person name="Pamilo P."/>
            <person name="Yi S.V."/>
            <person name="Heinze J."/>
            <person name="Goodisman M.A."/>
            <person name="Farinelli L."/>
            <person name="Harshman K."/>
            <person name="Hulo N."/>
            <person name="Cerutti L."/>
            <person name="Xenarios I."/>
            <person name="Shoemaker D."/>
            <person name="Keller L."/>
        </authorList>
    </citation>
    <scope>NUCLEOTIDE SEQUENCE [LARGE SCALE GENOMIC DNA]</scope>
</reference>
<organism>
    <name type="scientific">Solenopsis invicta</name>
    <name type="common">Red imported fire ant</name>
    <name type="synonym">Solenopsis wagneri</name>
    <dbReference type="NCBI Taxonomy" id="13686"/>
    <lineage>
        <taxon>Eukaryota</taxon>
        <taxon>Metazoa</taxon>
        <taxon>Ecdysozoa</taxon>
        <taxon>Arthropoda</taxon>
        <taxon>Hexapoda</taxon>
        <taxon>Insecta</taxon>
        <taxon>Pterygota</taxon>
        <taxon>Neoptera</taxon>
        <taxon>Endopterygota</taxon>
        <taxon>Hymenoptera</taxon>
        <taxon>Apocrita</taxon>
        <taxon>Aculeata</taxon>
        <taxon>Formicoidea</taxon>
        <taxon>Formicidae</taxon>
        <taxon>Myrmicinae</taxon>
        <taxon>Solenopsis</taxon>
    </lineage>
</organism>
<feature type="non-terminal residue" evidence="1">
    <location>
        <position position="95"/>
    </location>
</feature>
<protein>
    <submittedName>
        <fullName evidence="1">Uncharacterized protein</fullName>
    </submittedName>
</protein>
<proteinExistence type="predicted"/>